<feature type="transmembrane region" description="Helical" evidence="1">
    <location>
        <begin position="174"/>
        <end position="190"/>
    </location>
</feature>
<dbReference type="EMBL" id="DWXG01000083">
    <property type="protein sequence ID" value="HJB98805.1"/>
    <property type="molecule type" value="Genomic_DNA"/>
</dbReference>
<keyword evidence="1" id="KW-0472">Membrane</keyword>
<reference evidence="2" key="1">
    <citation type="journal article" date="2021" name="PeerJ">
        <title>Extensive microbial diversity within the chicken gut microbiome revealed by metagenomics and culture.</title>
        <authorList>
            <person name="Gilroy R."/>
            <person name="Ravi A."/>
            <person name="Getino M."/>
            <person name="Pursley I."/>
            <person name="Horton D.L."/>
            <person name="Alikhan N.F."/>
            <person name="Baker D."/>
            <person name="Gharbi K."/>
            <person name="Hall N."/>
            <person name="Watson M."/>
            <person name="Adriaenssens E.M."/>
            <person name="Foster-Nyarko E."/>
            <person name="Jarju S."/>
            <person name="Secka A."/>
            <person name="Antonio M."/>
            <person name="Oren A."/>
            <person name="Chaudhuri R.R."/>
            <person name="La Ragione R."/>
            <person name="Hildebrand F."/>
            <person name="Pallen M.J."/>
        </authorList>
    </citation>
    <scope>NUCLEOTIDE SEQUENCE</scope>
    <source>
        <strain evidence="2">CHK185-1770</strain>
    </source>
</reference>
<keyword evidence="1" id="KW-0812">Transmembrane</keyword>
<feature type="transmembrane region" description="Helical" evidence="1">
    <location>
        <begin position="12"/>
        <end position="37"/>
    </location>
</feature>
<dbReference type="Pfam" id="PF12822">
    <property type="entry name" value="ECF_trnsprt"/>
    <property type="match status" value="1"/>
</dbReference>
<dbReference type="Proteomes" id="UP000826793">
    <property type="component" value="Unassembled WGS sequence"/>
</dbReference>
<dbReference type="GO" id="GO:0022857">
    <property type="term" value="F:transmembrane transporter activity"/>
    <property type="evidence" value="ECO:0007669"/>
    <property type="project" value="InterPro"/>
</dbReference>
<comment type="caution">
    <text evidence="2">The sequence shown here is derived from an EMBL/GenBank/DDBJ whole genome shotgun (WGS) entry which is preliminary data.</text>
</comment>
<proteinExistence type="predicted"/>
<feature type="transmembrane region" description="Helical" evidence="1">
    <location>
        <begin position="218"/>
        <end position="239"/>
    </location>
</feature>
<reference evidence="2" key="2">
    <citation type="submission" date="2021-04" db="EMBL/GenBank/DDBJ databases">
        <authorList>
            <person name="Gilroy R."/>
        </authorList>
    </citation>
    <scope>NUCLEOTIDE SEQUENCE</scope>
    <source>
        <strain evidence="2">CHK185-1770</strain>
    </source>
</reference>
<evidence type="ECO:0000313" key="2">
    <source>
        <dbReference type="EMBL" id="HJB98805.1"/>
    </source>
</evidence>
<organism evidence="2 3">
    <name type="scientific">Candidatus Acutalibacter pullicola</name>
    <dbReference type="NCBI Taxonomy" id="2838417"/>
    <lineage>
        <taxon>Bacteria</taxon>
        <taxon>Bacillati</taxon>
        <taxon>Bacillota</taxon>
        <taxon>Clostridia</taxon>
        <taxon>Eubacteriales</taxon>
        <taxon>Acutalibacteraceae</taxon>
        <taxon>Acutalibacter</taxon>
    </lineage>
</organism>
<feature type="transmembrane region" description="Helical" evidence="1">
    <location>
        <begin position="104"/>
        <end position="121"/>
    </location>
</feature>
<sequence length="354" mass="39446">MEKKTGQVKGSTHWYLWSALVAIELLMSFSAFGYVHIPPLSVTIAYVPVLVAGALMGPLEAMTVGAVFGAASMRKATATYVLPFDQLFSPFFSGYPVQSVLLSVGSRMLFGLAMGLLYTLVRRWRFSGVWVGLLTFFGSTVHSFFVYSSLWLFFPQTGYTPAHALGALSSPSRLAANVVTTAVVLLLWRFEASKTWRKFQAQVEEVGRMHSAERYHRVSLLVAVVVTLASSVSVALYFVHRMESVLEFQGVELPPLGYSDLVHLQIQFLIGILSLMWIVAVFVIFNRRYATYMAQEAKRDFLTGLLSRKAFMTACAAALEEFPKGGRPAVFSWWIWTTLRRLTTALAIRKGTAF</sequence>
<evidence type="ECO:0000256" key="1">
    <source>
        <dbReference type="SAM" id="Phobius"/>
    </source>
</evidence>
<dbReference type="Gene3D" id="1.10.1760.20">
    <property type="match status" value="1"/>
</dbReference>
<protein>
    <submittedName>
        <fullName evidence="2">ECF transporter S component</fullName>
    </submittedName>
</protein>
<feature type="transmembrane region" description="Helical" evidence="1">
    <location>
        <begin position="43"/>
        <end position="68"/>
    </location>
</feature>
<name>A0A9D2SFG9_9FIRM</name>
<accession>A0A9D2SFG9</accession>
<evidence type="ECO:0000313" key="3">
    <source>
        <dbReference type="Proteomes" id="UP000826793"/>
    </source>
</evidence>
<dbReference type="InterPro" id="IPR024529">
    <property type="entry name" value="ECF_trnsprt_substrate-spec"/>
</dbReference>
<feature type="transmembrane region" description="Helical" evidence="1">
    <location>
        <begin position="264"/>
        <end position="285"/>
    </location>
</feature>
<keyword evidence="1" id="KW-1133">Transmembrane helix</keyword>
<gene>
    <name evidence="2" type="ORF">H9710_09540</name>
</gene>
<feature type="transmembrane region" description="Helical" evidence="1">
    <location>
        <begin position="128"/>
        <end position="154"/>
    </location>
</feature>
<dbReference type="AlphaFoldDB" id="A0A9D2SFG9"/>